<reference evidence="1 2" key="1">
    <citation type="journal article" date="2019" name="Sci. Rep.">
        <title>Orb-weaving spider Araneus ventricosus genome elucidates the spidroin gene catalogue.</title>
        <authorList>
            <person name="Kono N."/>
            <person name="Nakamura H."/>
            <person name="Ohtoshi R."/>
            <person name="Moran D.A.P."/>
            <person name="Shinohara A."/>
            <person name="Yoshida Y."/>
            <person name="Fujiwara M."/>
            <person name="Mori M."/>
            <person name="Tomita M."/>
            <person name="Arakawa K."/>
        </authorList>
    </citation>
    <scope>NUCLEOTIDE SEQUENCE [LARGE SCALE GENOMIC DNA]</scope>
</reference>
<evidence type="ECO:0000313" key="1">
    <source>
        <dbReference type="EMBL" id="GBN80045.1"/>
    </source>
</evidence>
<proteinExistence type="predicted"/>
<dbReference type="EMBL" id="BGPR01018753">
    <property type="protein sequence ID" value="GBN80045.1"/>
    <property type="molecule type" value="Genomic_DNA"/>
</dbReference>
<protein>
    <submittedName>
        <fullName evidence="1">Uncharacterized protein</fullName>
    </submittedName>
</protein>
<sequence>MLKSFVHHVAFTEVHGGLWSWNSSSHADPYGAALKYLGSARVSGYALTPSGRISQSAWIIYRSTRENGQMYHAPAEFTRFFPVDDRE</sequence>
<dbReference type="Proteomes" id="UP000499080">
    <property type="component" value="Unassembled WGS sequence"/>
</dbReference>
<keyword evidence="2" id="KW-1185">Reference proteome</keyword>
<dbReference type="AlphaFoldDB" id="A0A4Y2RYH5"/>
<name>A0A4Y2RYH5_ARAVE</name>
<accession>A0A4Y2RYH5</accession>
<evidence type="ECO:0000313" key="2">
    <source>
        <dbReference type="Proteomes" id="UP000499080"/>
    </source>
</evidence>
<comment type="caution">
    <text evidence="1">The sequence shown here is derived from an EMBL/GenBank/DDBJ whole genome shotgun (WGS) entry which is preliminary data.</text>
</comment>
<gene>
    <name evidence="1" type="ORF">AVEN_176168_1</name>
</gene>
<organism evidence="1 2">
    <name type="scientific">Araneus ventricosus</name>
    <name type="common">Orbweaver spider</name>
    <name type="synonym">Epeira ventricosa</name>
    <dbReference type="NCBI Taxonomy" id="182803"/>
    <lineage>
        <taxon>Eukaryota</taxon>
        <taxon>Metazoa</taxon>
        <taxon>Ecdysozoa</taxon>
        <taxon>Arthropoda</taxon>
        <taxon>Chelicerata</taxon>
        <taxon>Arachnida</taxon>
        <taxon>Araneae</taxon>
        <taxon>Araneomorphae</taxon>
        <taxon>Entelegynae</taxon>
        <taxon>Araneoidea</taxon>
        <taxon>Araneidae</taxon>
        <taxon>Araneus</taxon>
    </lineage>
</organism>